<dbReference type="RefSeq" id="XP_046060802.1">
    <property type="nucleotide sequence ID" value="XM_046204793.1"/>
</dbReference>
<dbReference type="GeneID" id="70235751"/>
<name>A0A9P8T456_9ASCO</name>
<evidence type="ECO:0008006" key="3">
    <source>
        <dbReference type="Google" id="ProtNLM"/>
    </source>
</evidence>
<gene>
    <name evidence="1" type="ORF">OGAPHI_003786</name>
</gene>
<proteinExistence type="predicted"/>
<dbReference type="PANTHER" id="PTHR21708:SF34">
    <property type="entry name" value="OUTER SPORE WALL PROTEIN 2"/>
    <property type="match status" value="1"/>
</dbReference>
<dbReference type="Proteomes" id="UP000769157">
    <property type="component" value="Unassembled WGS sequence"/>
</dbReference>
<dbReference type="AlphaFoldDB" id="A0A9P8T456"/>
<dbReference type="OrthoDB" id="3992389at2759"/>
<sequence>MESFNVLSSWRLSVANCKIFVVGSSCVSSEDGTISWKSSKYGDISYEPSGTAKDLSGLNLDAIRPLDLVILGEDTQEALIDTTTQIRSLVGPQTIILVESKYCLGLEEVIKSTLPKSKTLAVLCDADVRVVKNVSGSHYYHKNHNVTTVVGSTINPDQATTQLLKGEGEIGQKLNQITETLKKSEVYPCYLIPKGINPTFNSFAWKRIIPFISLEVMSLVYPKLTTLDTTQFSTLKGVFTDLVTLGRKYGAPDLPDPADASKCKNLLDIMIRDFNQAHPKSAIKTANFSDSIDSVSKDPAMDLATCVYNFNLGYANNIQFALKQTLSLATKSNLKLTYVETLYSFYVEIQKLKDQNIFDWANRRSLGVSESGGQGYAAVPSAQYPQYPAQAPMMPGMPPYMPQMMYAQQYTGYAMVAGPVPGAGVPSFNGLGPSLLPIHPRFRPDSSGSLSQQQTVSAIKNSMYRKSSTSTIQSGEELSKSQKSIIEHANVKNMFSNTTSRYGDVDSFTRLNASNGSVASSGSMTGSICPSK</sequence>
<evidence type="ECO:0000313" key="1">
    <source>
        <dbReference type="EMBL" id="KAH3665598.1"/>
    </source>
</evidence>
<comment type="caution">
    <text evidence="1">The sequence shown here is derived from an EMBL/GenBank/DDBJ whole genome shotgun (WGS) entry which is preliminary data.</text>
</comment>
<dbReference type="InterPro" id="IPR051402">
    <property type="entry name" value="KPR-Related"/>
</dbReference>
<evidence type="ECO:0000313" key="2">
    <source>
        <dbReference type="Proteomes" id="UP000769157"/>
    </source>
</evidence>
<reference evidence="1" key="1">
    <citation type="journal article" date="2021" name="Open Biol.">
        <title>Shared evolutionary footprints suggest mitochondrial oxidative damage underlies multiple complex I losses in fungi.</title>
        <authorList>
            <person name="Schikora-Tamarit M.A."/>
            <person name="Marcet-Houben M."/>
            <person name="Nosek J."/>
            <person name="Gabaldon T."/>
        </authorList>
    </citation>
    <scope>NUCLEOTIDE SEQUENCE</scope>
    <source>
        <strain evidence="1">CBS6075</strain>
    </source>
</reference>
<dbReference type="GO" id="GO:0005737">
    <property type="term" value="C:cytoplasm"/>
    <property type="evidence" value="ECO:0007669"/>
    <property type="project" value="TreeGrafter"/>
</dbReference>
<protein>
    <recommendedName>
        <fullName evidence="3">Ketopantoate reductase C-terminal domain-containing protein</fullName>
    </recommendedName>
</protein>
<reference evidence="1" key="2">
    <citation type="submission" date="2021-01" db="EMBL/GenBank/DDBJ databases">
        <authorList>
            <person name="Schikora-Tamarit M.A."/>
        </authorList>
    </citation>
    <scope>NUCLEOTIDE SEQUENCE</scope>
    <source>
        <strain evidence="1">CBS6075</strain>
    </source>
</reference>
<dbReference type="PANTHER" id="PTHR21708">
    <property type="entry name" value="PROBABLE 2-DEHYDROPANTOATE 2-REDUCTASE"/>
    <property type="match status" value="1"/>
</dbReference>
<dbReference type="EMBL" id="JAEUBE010000295">
    <property type="protein sequence ID" value="KAH3665598.1"/>
    <property type="molecule type" value="Genomic_DNA"/>
</dbReference>
<accession>A0A9P8T456</accession>
<organism evidence="1 2">
    <name type="scientific">Ogataea philodendri</name>
    <dbReference type="NCBI Taxonomy" id="1378263"/>
    <lineage>
        <taxon>Eukaryota</taxon>
        <taxon>Fungi</taxon>
        <taxon>Dikarya</taxon>
        <taxon>Ascomycota</taxon>
        <taxon>Saccharomycotina</taxon>
        <taxon>Pichiomycetes</taxon>
        <taxon>Pichiales</taxon>
        <taxon>Pichiaceae</taxon>
        <taxon>Ogataea</taxon>
    </lineage>
</organism>
<keyword evidence="2" id="KW-1185">Reference proteome</keyword>